<evidence type="ECO:0000313" key="1">
    <source>
        <dbReference type="EMBL" id="OGZ69829.1"/>
    </source>
</evidence>
<dbReference type="Proteomes" id="UP000178820">
    <property type="component" value="Unassembled WGS sequence"/>
</dbReference>
<gene>
    <name evidence="1" type="ORF">A3D44_01890</name>
</gene>
<dbReference type="AlphaFoldDB" id="A0A1G2I575"/>
<name>A0A1G2I575_9BACT</name>
<proteinExistence type="predicted"/>
<accession>A0A1G2I575</accession>
<sequence>MFLLKWMVNEMAKVSLRDVKSPTGELQEGEKVVGILTDDLKRLFAIRAALYANLGSVHRRLEEKIKLLAGSEIPEQEIKAMHVLHTTAHNEYQMSNSAFWHCVRGEFPSIAGQEIGVRKDWQVVTIDSMLIIKKDIIDGINEIFAKYSQSKEE</sequence>
<organism evidence="1 2">
    <name type="scientific">Candidatus Staskawiczbacteria bacterium RIFCSPHIGHO2_02_FULL_42_22</name>
    <dbReference type="NCBI Taxonomy" id="1802207"/>
    <lineage>
        <taxon>Bacteria</taxon>
        <taxon>Candidatus Staskawicziibacteriota</taxon>
    </lineage>
</organism>
<comment type="caution">
    <text evidence="1">The sequence shown here is derived from an EMBL/GenBank/DDBJ whole genome shotgun (WGS) entry which is preliminary data.</text>
</comment>
<protein>
    <submittedName>
        <fullName evidence="1">Uncharacterized protein</fullName>
    </submittedName>
</protein>
<dbReference type="EMBL" id="MHOT01000002">
    <property type="protein sequence ID" value="OGZ69829.1"/>
    <property type="molecule type" value="Genomic_DNA"/>
</dbReference>
<evidence type="ECO:0000313" key="2">
    <source>
        <dbReference type="Proteomes" id="UP000178820"/>
    </source>
</evidence>
<reference evidence="1 2" key="1">
    <citation type="journal article" date="2016" name="Nat. Commun.">
        <title>Thousands of microbial genomes shed light on interconnected biogeochemical processes in an aquifer system.</title>
        <authorList>
            <person name="Anantharaman K."/>
            <person name="Brown C.T."/>
            <person name="Hug L.A."/>
            <person name="Sharon I."/>
            <person name="Castelle C.J."/>
            <person name="Probst A.J."/>
            <person name="Thomas B.C."/>
            <person name="Singh A."/>
            <person name="Wilkins M.J."/>
            <person name="Karaoz U."/>
            <person name="Brodie E.L."/>
            <person name="Williams K.H."/>
            <person name="Hubbard S.S."/>
            <person name="Banfield J.F."/>
        </authorList>
    </citation>
    <scope>NUCLEOTIDE SEQUENCE [LARGE SCALE GENOMIC DNA]</scope>
</reference>